<protein>
    <submittedName>
        <fullName evidence="1">Uncharacterized protein</fullName>
    </submittedName>
</protein>
<dbReference type="AlphaFoldDB" id="M5PPD4"/>
<proteinExistence type="predicted"/>
<organism evidence="1 2">
    <name type="scientific">Desulfocurvibacter africanus PCS</name>
    <dbReference type="NCBI Taxonomy" id="1262666"/>
    <lineage>
        <taxon>Bacteria</taxon>
        <taxon>Pseudomonadati</taxon>
        <taxon>Thermodesulfobacteriota</taxon>
        <taxon>Desulfovibrionia</taxon>
        <taxon>Desulfovibrionales</taxon>
        <taxon>Desulfovibrionaceae</taxon>
        <taxon>Desulfocurvibacter</taxon>
    </lineage>
</organism>
<reference evidence="1 2" key="1">
    <citation type="journal article" date="2013" name="Genome Announc.">
        <title>Draft Genome Sequence for Desulfovibrio africanus Strain PCS.</title>
        <authorList>
            <person name="Brown S.D."/>
            <person name="Utturkar S.M."/>
            <person name="Arkin A.P."/>
            <person name="Deutschbauer A.M."/>
            <person name="Elias D.A."/>
            <person name="Hazen T.C."/>
            <person name="Chakraborty R."/>
        </authorList>
    </citation>
    <scope>NUCLEOTIDE SEQUENCE [LARGE SCALE GENOMIC DNA]</scope>
    <source>
        <strain evidence="1 2">PCS</strain>
    </source>
</reference>
<dbReference type="Proteomes" id="UP000011922">
    <property type="component" value="Unassembled WGS sequence"/>
</dbReference>
<comment type="caution">
    <text evidence="1">The sequence shown here is derived from an EMBL/GenBank/DDBJ whole genome shotgun (WGS) entry which is preliminary data.</text>
</comment>
<dbReference type="EMBL" id="AOSV01000038">
    <property type="protein sequence ID" value="EMG35839.1"/>
    <property type="molecule type" value="Genomic_DNA"/>
</dbReference>
<gene>
    <name evidence="1" type="ORF">PCS_03322</name>
</gene>
<accession>M5PPD4</accession>
<name>M5PPD4_DESAF</name>
<evidence type="ECO:0000313" key="1">
    <source>
        <dbReference type="EMBL" id="EMG35839.1"/>
    </source>
</evidence>
<sequence>MRPLKSNSHLQRVQHLYAADLLGSPFAEGLTSFDHLQVLIKESFFACSGQAFQGKLHFRGSQSGPIVEYNARFEIKGIFPASWIDLPSFGYTRGNTEALIESNEGVKDLNDNSRFRNIGRYNGIK</sequence>
<evidence type="ECO:0000313" key="2">
    <source>
        <dbReference type="Proteomes" id="UP000011922"/>
    </source>
</evidence>